<keyword evidence="1" id="KW-0732">Signal</keyword>
<comment type="caution">
    <text evidence="2">The sequence shown here is derived from an EMBL/GenBank/DDBJ whole genome shotgun (WGS) entry which is preliminary data.</text>
</comment>
<accession>A0ABQ1GDM9</accession>
<evidence type="ECO:0000313" key="3">
    <source>
        <dbReference type="Proteomes" id="UP000618591"/>
    </source>
</evidence>
<dbReference type="Proteomes" id="UP000618591">
    <property type="component" value="Unassembled WGS sequence"/>
</dbReference>
<evidence type="ECO:0008006" key="4">
    <source>
        <dbReference type="Google" id="ProtNLM"/>
    </source>
</evidence>
<feature type="signal peptide" evidence="1">
    <location>
        <begin position="1"/>
        <end position="21"/>
    </location>
</feature>
<sequence>MMAVRYAALLALAALATTAGCRGGTDTAAVAEAPSGTIALTITGSKGKHAFAVELAKTADEQERGLMFRTDIPQDGGMLFAPYPPDGGPPRAANFWMKNTPSPLDILFIRPDGTIARIAENTVPQSETPIPSGEPVSAVLELRGGRVLDLGIAEGDRVSWAGRPG</sequence>
<proteinExistence type="predicted"/>
<dbReference type="InterPro" id="IPR003795">
    <property type="entry name" value="DUF192"/>
</dbReference>
<reference evidence="3" key="1">
    <citation type="journal article" date="2019" name="Int. J. Syst. Evol. Microbiol.">
        <title>The Global Catalogue of Microorganisms (GCM) 10K type strain sequencing project: providing services to taxonomists for standard genome sequencing and annotation.</title>
        <authorList>
            <consortium name="The Broad Institute Genomics Platform"/>
            <consortium name="The Broad Institute Genome Sequencing Center for Infectious Disease"/>
            <person name="Wu L."/>
            <person name="Ma J."/>
        </authorList>
    </citation>
    <scope>NUCLEOTIDE SEQUENCE [LARGE SCALE GENOMIC DNA]</scope>
    <source>
        <strain evidence="3">CGMCC 1.10106</strain>
    </source>
</reference>
<evidence type="ECO:0000256" key="1">
    <source>
        <dbReference type="SAM" id="SignalP"/>
    </source>
</evidence>
<keyword evidence="3" id="KW-1185">Reference proteome</keyword>
<feature type="chain" id="PRO_5046575057" description="DUF192 domain-containing protein" evidence="1">
    <location>
        <begin position="22"/>
        <end position="165"/>
    </location>
</feature>
<protein>
    <recommendedName>
        <fullName evidence="4">DUF192 domain-containing protein</fullName>
    </recommendedName>
</protein>
<dbReference type="InterPro" id="IPR038695">
    <property type="entry name" value="Saro_0823-like_sf"/>
</dbReference>
<dbReference type="EMBL" id="BMDW01000004">
    <property type="protein sequence ID" value="GGA41681.1"/>
    <property type="molecule type" value="Genomic_DNA"/>
</dbReference>
<dbReference type="Pfam" id="PF02643">
    <property type="entry name" value="DUF192"/>
    <property type="match status" value="1"/>
</dbReference>
<dbReference type="PROSITE" id="PS51257">
    <property type="entry name" value="PROKAR_LIPOPROTEIN"/>
    <property type="match status" value="1"/>
</dbReference>
<gene>
    <name evidence="2" type="ORF">GCM10011395_09970</name>
</gene>
<dbReference type="Gene3D" id="2.60.120.1140">
    <property type="entry name" value="Protein of unknown function DUF192"/>
    <property type="match status" value="1"/>
</dbReference>
<organism evidence="2 3">
    <name type="scientific">Sphingomonas psychrolutea</name>
    <dbReference type="NCBI Taxonomy" id="1259676"/>
    <lineage>
        <taxon>Bacteria</taxon>
        <taxon>Pseudomonadati</taxon>
        <taxon>Pseudomonadota</taxon>
        <taxon>Alphaproteobacteria</taxon>
        <taxon>Sphingomonadales</taxon>
        <taxon>Sphingomonadaceae</taxon>
        <taxon>Sphingomonas</taxon>
    </lineage>
</organism>
<dbReference type="PANTHER" id="PTHR37953">
    <property type="entry name" value="UPF0127 PROTEIN MJ1496"/>
    <property type="match status" value="1"/>
</dbReference>
<dbReference type="PANTHER" id="PTHR37953:SF1">
    <property type="entry name" value="UPF0127 PROTEIN MJ1496"/>
    <property type="match status" value="1"/>
</dbReference>
<name>A0ABQ1GDM9_9SPHN</name>
<evidence type="ECO:0000313" key="2">
    <source>
        <dbReference type="EMBL" id="GGA41681.1"/>
    </source>
</evidence>